<organism evidence="7 8">
    <name type="scientific">Psychrosphaera ytuae</name>
    <dbReference type="NCBI Taxonomy" id="2820710"/>
    <lineage>
        <taxon>Bacteria</taxon>
        <taxon>Pseudomonadati</taxon>
        <taxon>Pseudomonadota</taxon>
        <taxon>Gammaproteobacteria</taxon>
        <taxon>Alteromonadales</taxon>
        <taxon>Pseudoalteromonadaceae</taxon>
        <taxon>Psychrosphaera</taxon>
    </lineage>
</organism>
<dbReference type="InterPro" id="IPR013783">
    <property type="entry name" value="Ig-like_fold"/>
</dbReference>
<accession>A0A975DD99</accession>
<evidence type="ECO:0000259" key="6">
    <source>
        <dbReference type="Pfam" id="PF18494"/>
    </source>
</evidence>
<dbReference type="KEGG" id="psym:J1N51_06280"/>
<dbReference type="NCBIfam" id="TIGR02103">
    <property type="entry name" value="pullul_strch"/>
    <property type="match status" value="1"/>
</dbReference>
<dbReference type="InterPro" id="IPR011839">
    <property type="entry name" value="Pullul_strch"/>
</dbReference>
<evidence type="ECO:0000256" key="2">
    <source>
        <dbReference type="ARBA" id="ARBA00023295"/>
    </source>
</evidence>
<dbReference type="Pfam" id="PF17967">
    <property type="entry name" value="Pullulanase_N2"/>
    <property type="match status" value="1"/>
</dbReference>
<dbReference type="Pfam" id="PF02922">
    <property type="entry name" value="CBM_48"/>
    <property type="match status" value="1"/>
</dbReference>
<dbReference type="GO" id="GO:0005975">
    <property type="term" value="P:carbohydrate metabolic process"/>
    <property type="evidence" value="ECO:0007669"/>
    <property type="project" value="InterPro"/>
</dbReference>
<keyword evidence="2" id="KW-0378">Hydrolase</keyword>
<dbReference type="InterPro" id="IPR004193">
    <property type="entry name" value="Glyco_hydro_13_N"/>
</dbReference>
<dbReference type="RefSeq" id="WP_208833080.1">
    <property type="nucleotide sequence ID" value="NZ_CP072110.1"/>
</dbReference>
<dbReference type="CDD" id="cd02860">
    <property type="entry name" value="E_set_Pullulanase"/>
    <property type="match status" value="1"/>
</dbReference>
<dbReference type="Pfam" id="PF11852">
    <property type="entry name" value="Pullul_strch_C"/>
    <property type="match status" value="1"/>
</dbReference>
<dbReference type="InterPro" id="IPR041111">
    <property type="entry name" value="Pullulanase_Ins"/>
</dbReference>
<dbReference type="Proteomes" id="UP000682739">
    <property type="component" value="Chromosome"/>
</dbReference>
<keyword evidence="8" id="KW-1185">Reference proteome</keyword>
<feature type="domain" description="Glycoside hydrolase family 13 N-terminal" evidence="3">
    <location>
        <begin position="156"/>
        <end position="241"/>
    </location>
</feature>
<reference evidence="7" key="1">
    <citation type="submission" date="2021-03" db="EMBL/GenBank/DDBJ databases">
        <title>Description of Psychrosphaera ytuae sp. nov. isolated from deep sea sediment of South China Sea.</title>
        <authorList>
            <person name="Zhang J."/>
            <person name="Xu X.-D."/>
        </authorList>
    </citation>
    <scope>NUCLEOTIDE SEQUENCE</scope>
    <source>
        <strain evidence="7">MTZ26</strain>
    </source>
</reference>
<dbReference type="Gene3D" id="3.20.20.80">
    <property type="entry name" value="Glycosidases"/>
    <property type="match status" value="1"/>
</dbReference>
<dbReference type="SUPFAM" id="SSF81296">
    <property type="entry name" value="E set domains"/>
    <property type="match status" value="2"/>
</dbReference>
<dbReference type="AlphaFoldDB" id="A0A975DD99"/>
<comment type="similarity">
    <text evidence="1">Belongs to the glycosyl hydrolase 13 family.</text>
</comment>
<dbReference type="PANTHER" id="PTHR43002">
    <property type="entry name" value="GLYCOGEN DEBRANCHING ENZYME"/>
    <property type="match status" value="1"/>
</dbReference>
<proteinExistence type="inferred from homology"/>
<dbReference type="Pfam" id="PF18494">
    <property type="entry name" value="Pullulanase_Ins"/>
    <property type="match status" value="1"/>
</dbReference>
<feature type="domain" description="Pullulanase Ins" evidence="6">
    <location>
        <begin position="340"/>
        <end position="406"/>
    </location>
</feature>
<dbReference type="InterPro" id="IPR024561">
    <property type="entry name" value="Pullul_strch_C"/>
</dbReference>
<dbReference type="GO" id="GO:0051060">
    <property type="term" value="F:pullulanase activity"/>
    <property type="evidence" value="ECO:0007669"/>
    <property type="project" value="InterPro"/>
</dbReference>
<gene>
    <name evidence="7" type="primary">pulA</name>
    <name evidence="7" type="ORF">J1N51_06280</name>
</gene>
<dbReference type="SUPFAM" id="SSF51445">
    <property type="entry name" value="(Trans)glycosidases"/>
    <property type="match status" value="1"/>
</dbReference>
<feature type="domain" description="Pullulanase N2" evidence="5">
    <location>
        <begin position="45"/>
        <end position="140"/>
    </location>
</feature>
<evidence type="ECO:0000259" key="3">
    <source>
        <dbReference type="Pfam" id="PF02922"/>
    </source>
</evidence>
<keyword evidence="2" id="KW-0326">Glycosidase</keyword>
<dbReference type="CDD" id="cd11341">
    <property type="entry name" value="AmyAc_Pullulanase_LD-like"/>
    <property type="match status" value="1"/>
</dbReference>
<sequence>MKKTHLTLTAVLTTALLAGCQPGPEADSQSINPSANPETSAPFGAHWLTPDLLVISSAVSNESVFLHTQSPEGKLLKTKLIATAMPDWVATRFPHLSNMTVYSFDGDNVKQRLKGKNTLVLANGKKVLSEAPVQHAAVIDSIYTSGTNDADEFDQLGSLITDQGVQFSLWAPTAQQVYVTLYNQDKSPKSGPIALTEDKATGIWQVTTEQAKATDFYQYQVEVYHPRTGKFEKLVTTDPYSLSLSTNSKYSQVVDLADPSTQPEGWSQHSIPTVEAPEDLILYETHIRDFSAFDTKLSAPEYRGKYKAFSETDSYGMQHLTKLRDAGLNTVHLLPTYDLSTINEDPSQAIDLFDPMTKVCDLVEGLDVCRDSAVKQLSLQALLKSYDPSGPEAQDLMEQIRGYDNYNWGYDPYHYTVPEGSYAVNPDGISRIVEFREMVMSLHEKGFRVIMDVVYNHTFASGVAEKSVLDKIVPNYYHRYNPITGALETSTCCDNTATENVMMAKLMTDSLVVWADQYKIDGFRFDLMGHQPKDAMLKAREAVKRVDSDTYFYGEGWNFGEVANNAQFVQASQTELAGTEIGTFTDRLRDAIRGGNFQTGAMGLRHDQGIGNGLMVVPNDLQNNYLQIEEYLKSMDQVKLGLAANLIDFKFINTFGRAVNGEDVPYGGGPAGYAKDPADTVNYVSKHDNQTLWDNNQYRIKYDATTDERVRMQLLSLSYPMFGQGIPFIHMGSELLRSKSFLRDSYDYGDWFNKVDFSYQTNNYNVGLPPAQKDGDNWLVVTTVLENNEGRDMVTPEHIAFASAKFQEFIEIRMSSPLFRLRTAKQVKAHVSFLNQDTLSKRGLIVMHLSDDGVKDIDPNYESIVVVFNNDDRTQTFRADGSDYELHPVLADGVDDVVKRSEAQEEGFTVPPLTTAVFVRQ</sequence>
<evidence type="ECO:0000313" key="7">
    <source>
        <dbReference type="EMBL" id="QTH65045.1"/>
    </source>
</evidence>
<name>A0A975DD99_9GAMM</name>
<dbReference type="SUPFAM" id="SSF51011">
    <property type="entry name" value="Glycosyl hydrolase domain"/>
    <property type="match status" value="1"/>
</dbReference>
<dbReference type="InterPro" id="IPR013780">
    <property type="entry name" value="Glyco_hydro_b"/>
</dbReference>
<dbReference type="Gene3D" id="2.60.40.1180">
    <property type="entry name" value="Golgi alpha-mannosidase II"/>
    <property type="match status" value="1"/>
</dbReference>
<evidence type="ECO:0000259" key="5">
    <source>
        <dbReference type="Pfam" id="PF17967"/>
    </source>
</evidence>
<dbReference type="InterPro" id="IPR017853">
    <property type="entry name" value="GH"/>
</dbReference>
<dbReference type="EMBL" id="CP072110">
    <property type="protein sequence ID" value="QTH65045.1"/>
    <property type="molecule type" value="Genomic_DNA"/>
</dbReference>
<dbReference type="InterPro" id="IPR040671">
    <property type="entry name" value="Pullulanase_N2"/>
</dbReference>
<feature type="domain" description="Alpha-1,6-glucosidases pullulanase-type C-terminal" evidence="4">
    <location>
        <begin position="759"/>
        <end position="920"/>
    </location>
</feature>
<dbReference type="Gene3D" id="2.60.40.1130">
    <property type="entry name" value="Rab geranylgeranyltransferase alpha-subunit, insert domain"/>
    <property type="match status" value="1"/>
</dbReference>
<dbReference type="InterPro" id="IPR014756">
    <property type="entry name" value="Ig_E-set"/>
</dbReference>
<dbReference type="Gene3D" id="2.60.40.10">
    <property type="entry name" value="Immunoglobulins"/>
    <property type="match status" value="1"/>
</dbReference>
<dbReference type="PROSITE" id="PS51257">
    <property type="entry name" value="PROKAR_LIPOPROTEIN"/>
    <property type="match status" value="1"/>
</dbReference>
<evidence type="ECO:0000313" key="8">
    <source>
        <dbReference type="Proteomes" id="UP000682739"/>
    </source>
</evidence>
<evidence type="ECO:0000256" key="1">
    <source>
        <dbReference type="ARBA" id="ARBA00008061"/>
    </source>
</evidence>
<protein>
    <submittedName>
        <fullName evidence="7">Pullulanase-type alpha-1,6-glucosidase</fullName>
    </submittedName>
</protein>
<evidence type="ECO:0000259" key="4">
    <source>
        <dbReference type="Pfam" id="PF11852"/>
    </source>
</evidence>